<proteinExistence type="predicted"/>
<evidence type="ECO:0000256" key="2">
    <source>
        <dbReference type="ARBA" id="ARBA00022771"/>
    </source>
</evidence>
<sequence>MTDDIDSAQESDAQDRDRAMAETLRRIADAHAPRNTSIDGICIDCDEPIEPARLAALDHKTSRCASCAADHEHRLKGYRR</sequence>
<keyword evidence="3" id="KW-0862">Zinc</keyword>
<evidence type="ECO:0000259" key="6">
    <source>
        <dbReference type="Pfam" id="PF01258"/>
    </source>
</evidence>
<dbReference type="RefSeq" id="WP_377318114.1">
    <property type="nucleotide sequence ID" value="NZ_JBHSNF010000001.1"/>
</dbReference>
<gene>
    <name evidence="7" type="ORF">ACFPPA_05685</name>
</gene>
<dbReference type="InterPro" id="IPR000962">
    <property type="entry name" value="Znf_DskA_TraR"/>
</dbReference>
<evidence type="ECO:0000256" key="3">
    <source>
        <dbReference type="ARBA" id="ARBA00022833"/>
    </source>
</evidence>
<keyword evidence="8" id="KW-1185">Reference proteome</keyword>
<feature type="domain" description="Zinc finger DksA/TraR C4-type" evidence="6">
    <location>
        <begin position="40"/>
        <end position="73"/>
    </location>
</feature>
<organism evidence="7 8">
    <name type="scientific">Rhodanobacter ginsengisoli</name>
    <dbReference type="NCBI Taxonomy" id="418646"/>
    <lineage>
        <taxon>Bacteria</taxon>
        <taxon>Pseudomonadati</taxon>
        <taxon>Pseudomonadota</taxon>
        <taxon>Gammaproteobacteria</taxon>
        <taxon>Lysobacterales</taxon>
        <taxon>Rhodanobacteraceae</taxon>
        <taxon>Rhodanobacter</taxon>
    </lineage>
</organism>
<keyword evidence="2" id="KW-0863">Zinc-finger</keyword>
<keyword evidence="1" id="KW-0479">Metal-binding</keyword>
<comment type="caution">
    <text evidence="4">Lacks conserved residue(s) required for the propagation of feature annotation.</text>
</comment>
<protein>
    <submittedName>
        <fullName evidence="7">TraR/DksA family transcriptional regulator</fullName>
    </submittedName>
</protein>
<name>A0ABW0QKN9_9GAMM</name>
<evidence type="ECO:0000313" key="8">
    <source>
        <dbReference type="Proteomes" id="UP001596114"/>
    </source>
</evidence>
<dbReference type="Pfam" id="PF01258">
    <property type="entry name" value="zf-dskA_traR"/>
    <property type="match status" value="1"/>
</dbReference>
<reference evidence="8" key="1">
    <citation type="journal article" date="2019" name="Int. J. Syst. Evol. Microbiol.">
        <title>The Global Catalogue of Microorganisms (GCM) 10K type strain sequencing project: providing services to taxonomists for standard genome sequencing and annotation.</title>
        <authorList>
            <consortium name="The Broad Institute Genomics Platform"/>
            <consortium name="The Broad Institute Genome Sequencing Center for Infectious Disease"/>
            <person name="Wu L."/>
            <person name="Ma J."/>
        </authorList>
    </citation>
    <scope>NUCLEOTIDE SEQUENCE [LARGE SCALE GENOMIC DNA]</scope>
    <source>
        <strain evidence="8">CGMCC 1.16619</strain>
    </source>
</reference>
<feature type="region of interest" description="Disordered" evidence="5">
    <location>
        <begin position="1"/>
        <end position="20"/>
    </location>
</feature>
<dbReference type="EMBL" id="JBHSNF010000001">
    <property type="protein sequence ID" value="MFC5525230.1"/>
    <property type="molecule type" value="Genomic_DNA"/>
</dbReference>
<dbReference type="Gene3D" id="1.20.120.910">
    <property type="entry name" value="DksA, coiled-coil domain"/>
    <property type="match status" value="1"/>
</dbReference>
<dbReference type="Proteomes" id="UP001596114">
    <property type="component" value="Unassembled WGS sequence"/>
</dbReference>
<accession>A0ABW0QKN9</accession>
<evidence type="ECO:0000256" key="4">
    <source>
        <dbReference type="PROSITE-ProRule" id="PRU00510"/>
    </source>
</evidence>
<evidence type="ECO:0000256" key="5">
    <source>
        <dbReference type="SAM" id="MobiDB-lite"/>
    </source>
</evidence>
<evidence type="ECO:0000256" key="1">
    <source>
        <dbReference type="ARBA" id="ARBA00022723"/>
    </source>
</evidence>
<dbReference type="PROSITE" id="PS51128">
    <property type="entry name" value="ZF_DKSA_2"/>
    <property type="match status" value="1"/>
</dbReference>
<evidence type="ECO:0000313" key="7">
    <source>
        <dbReference type="EMBL" id="MFC5525230.1"/>
    </source>
</evidence>
<comment type="caution">
    <text evidence="7">The sequence shown here is derived from an EMBL/GenBank/DDBJ whole genome shotgun (WGS) entry which is preliminary data.</text>
</comment>